<feature type="repeat" description="WD" evidence="3">
    <location>
        <begin position="136"/>
        <end position="183"/>
    </location>
</feature>
<dbReference type="PROSITE" id="PS00678">
    <property type="entry name" value="WD_REPEATS_1"/>
    <property type="match status" value="6"/>
</dbReference>
<evidence type="ECO:0000256" key="4">
    <source>
        <dbReference type="SAM" id="Phobius"/>
    </source>
</evidence>
<dbReference type="InterPro" id="IPR050505">
    <property type="entry name" value="WDR55/POC1"/>
</dbReference>
<keyword evidence="6" id="KW-1185">Reference proteome</keyword>
<evidence type="ECO:0000256" key="1">
    <source>
        <dbReference type="ARBA" id="ARBA00022574"/>
    </source>
</evidence>
<comment type="caution">
    <text evidence="5">The sequence shown here is derived from an EMBL/GenBank/DDBJ whole genome shotgun (WGS) entry which is preliminary data.</text>
</comment>
<evidence type="ECO:0000313" key="6">
    <source>
        <dbReference type="Proteomes" id="UP000023152"/>
    </source>
</evidence>
<feature type="transmembrane region" description="Helical" evidence="4">
    <location>
        <begin position="46"/>
        <end position="65"/>
    </location>
</feature>
<dbReference type="EMBL" id="ASPP01047869">
    <property type="protein sequence ID" value="ETN98027.1"/>
    <property type="molecule type" value="Genomic_DNA"/>
</dbReference>
<keyword evidence="4" id="KW-0472">Membrane</keyword>
<dbReference type="InterPro" id="IPR019775">
    <property type="entry name" value="WD40_repeat_CS"/>
</dbReference>
<gene>
    <name evidence="5" type="ORF">RFI_39496</name>
</gene>
<protein>
    <submittedName>
        <fullName evidence="5">G-protein beta WD-40 repeats containing protein</fullName>
    </submittedName>
</protein>
<feature type="repeat" description="WD" evidence="3">
    <location>
        <begin position="330"/>
        <end position="381"/>
    </location>
</feature>
<dbReference type="Gene3D" id="2.130.10.10">
    <property type="entry name" value="YVTN repeat-like/Quinoprotein amine dehydrogenase"/>
    <property type="match status" value="3"/>
</dbReference>
<evidence type="ECO:0000256" key="3">
    <source>
        <dbReference type="PROSITE-ProRule" id="PRU00221"/>
    </source>
</evidence>
<accession>X6L7X7</accession>
<reference evidence="5 6" key="1">
    <citation type="journal article" date="2013" name="Curr. Biol.">
        <title>The Genome of the Foraminiferan Reticulomyxa filosa.</title>
        <authorList>
            <person name="Glockner G."/>
            <person name="Hulsmann N."/>
            <person name="Schleicher M."/>
            <person name="Noegel A.A."/>
            <person name="Eichinger L."/>
            <person name="Gallinger C."/>
            <person name="Pawlowski J."/>
            <person name="Sierra R."/>
            <person name="Euteneuer U."/>
            <person name="Pillet L."/>
            <person name="Moustafa A."/>
            <person name="Platzer M."/>
            <person name="Groth M."/>
            <person name="Szafranski K."/>
            <person name="Schliwa M."/>
        </authorList>
    </citation>
    <scope>NUCLEOTIDE SEQUENCE [LARGE SCALE GENOMIC DNA]</scope>
</reference>
<dbReference type="InterPro" id="IPR036322">
    <property type="entry name" value="WD40_repeat_dom_sf"/>
</dbReference>
<feature type="repeat" description="WD" evidence="3">
    <location>
        <begin position="184"/>
        <end position="227"/>
    </location>
</feature>
<keyword evidence="2" id="KW-0677">Repeat</keyword>
<keyword evidence="4" id="KW-0812">Transmembrane</keyword>
<feature type="repeat" description="WD" evidence="3">
    <location>
        <begin position="286"/>
        <end position="329"/>
    </location>
</feature>
<dbReference type="Pfam" id="PF00400">
    <property type="entry name" value="WD40"/>
    <property type="match status" value="6"/>
</dbReference>
<organism evidence="5 6">
    <name type="scientific">Reticulomyxa filosa</name>
    <dbReference type="NCBI Taxonomy" id="46433"/>
    <lineage>
        <taxon>Eukaryota</taxon>
        <taxon>Sar</taxon>
        <taxon>Rhizaria</taxon>
        <taxon>Retaria</taxon>
        <taxon>Foraminifera</taxon>
        <taxon>Monothalamids</taxon>
        <taxon>Reticulomyxidae</taxon>
        <taxon>Reticulomyxa</taxon>
    </lineage>
</organism>
<feature type="repeat" description="WD" evidence="3">
    <location>
        <begin position="92"/>
        <end position="135"/>
    </location>
</feature>
<dbReference type="CDD" id="cd00200">
    <property type="entry name" value="WD40"/>
    <property type="match status" value="1"/>
</dbReference>
<keyword evidence="1 3" id="KW-0853">WD repeat</keyword>
<dbReference type="InterPro" id="IPR015943">
    <property type="entry name" value="WD40/YVTN_repeat-like_dom_sf"/>
</dbReference>
<sequence>METFEKGLTMRQPVINLSEEKEIKVIKYWIRILNIKLGWIHDFDKIVIKYVSLFYSTAAIYLLLFHKKKKFQANTFIMLDIFRVSSHLLTAFTGHTDFVYSIDISTFNDCQLICSGSYDKTVRVWDVETSKQIQSFNKHSAWVYCAKFSPYHYYNHNQNVICSSSANKTIRFWDFKHNRQLQEFNGHNKWVGGLEFSPFNGGRYLCSGSGDNTVRLWDVETSKPLHVFNGHEYSIWCIDISPLQSNSNKSNNIGVIGGNGYTICSGSSDKTIRIWDIETTKQFIAFEGHQQALNSVKYGSNELMNTILSGSEDKSVRLWDIRSGKQIQVFNGHTSEVWAVAYSPFVTNNIDIGEISNVICSGSRDSTIRFWDIRSNKNSLHLIKDCNGILCVKFFQLKKDMKRKSDTVCDVNLCYGSFKGPICIWGY</sequence>
<dbReference type="PRINTS" id="PR00320">
    <property type="entry name" value="GPROTEINBRPT"/>
</dbReference>
<dbReference type="PROSITE" id="PS50082">
    <property type="entry name" value="WD_REPEATS_2"/>
    <property type="match status" value="6"/>
</dbReference>
<dbReference type="PANTHER" id="PTHR44019">
    <property type="entry name" value="WD REPEAT-CONTAINING PROTEIN 55"/>
    <property type="match status" value="1"/>
</dbReference>
<evidence type="ECO:0000313" key="5">
    <source>
        <dbReference type="EMBL" id="ETN98027.1"/>
    </source>
</evidence>
<dbReference type="InterPro" id="IPR020472">
    <property type="entry name" value="WD40_PAC1"/>
</dbReference>
<dbReference type="Proteomes" id="UP000023152">
    <property type="component" value="Unassembled WGS sequence"/>
</dbReference>
<keyword evidence="4" id="KW-1133">Transmembrane helix</keyword>
<evidence type="ECO:0000256" key="2">
    <source>
        <dbReference type="ARBA" id="ARBA00022737"/>
    </source>
</evidence>
<dbReference type="PANTHER" id="PTHR44019:SF8">
    <property type="entry name" value="POC1 CENTRIOLAR PROTEIN HOMOLOG"/>
    <property type="match status" value="1"/>
</dbReference>
<proteinExistence type="predicted"/>
<dbReference type="AlphaFoldDB" id="X6L7X7"/>
<dbReference type="SMART" id="SM00320">
    <property type="entry name" value="WD40"/>
    <property type="match status" value="6"/>
</dbReference>
<dbReference type="SUPFAM" id="SSF50978">
    <property type="entry name" value="WD40 repeat-like"/>
    <property type="match status" value="1"/>
</dbReference>
<feature type="repeat" description="WD" evidence="3">
    <location>
        <begin position="259"/>
        <end position="285"/>
    </location>
</feature>
<dbReference type="PROSITE" id="PS50294">
    <property type="entry name" value="WD_REPEATS_REGION"/>
    <property type="match status" value="4"/>
</dbReference>
<name>X6L7X7_RETFI</name>
<dbReference type="InterPro" id="IPR001680">
    <property type="entry name" value="WD40_rpt"/>
</dbReference>